<dbReference type="AlphaFoldDB" id="A4BSR1"/>
<feature type="domain" description="Cytochrome c" evidence="11">
    <location>
        <begin position="50"/>
        <end position="186"/>
    </location>
</feature>
<evidence type="ECO:0000256" key="9">
    <source>
        <dbReference type="PIRSR" id="PIRSR000294-2"/>
    </source>
</evidence>
<dbReference type="SUPFAM" id="SSF46626">
    <property type="entry name" value="Cytochrome c"/>
    <property type="match status" value="2"/>
</dbReference>
<gene>
    <name evidence="12" type="ORF">NB231_08740</name>
</gene>
<dbReference type="RefSeq" id="WP_005001535.1">
    <property type="nucleotide sequence ID" value="NZ_CH672427.1"/>
</dbReference>
<dbReference type="OrthoDB" id="9805202at2"/>
<sequence length="332" mass="35743">MKMSWILLATVALSTTGALAADAASLRNQAKAVFDTLPETMPGAEQDTPALIALGKRLYFDKQLSINGSQSCNTCHRLDNGLGGADIRPTPTSLGAHGEPGTRNTPTVLNAGFQIAQFWDGRAPTLEAQAKGPILNPVEMAMPDESTVIERITGNAGYVAAFSQAFPNTANSVTYDNVAKAIAAFERTLITHDRFDDFLNGDDRALTEQERKGLKTFMATGCTACHKGPLLGGMGYRKMGVAHPYSNEADLGRYDVTGKESDKYLFKVPMLRNVAITAPYFHDGAVSSLTEAVRQMAWLQLGLELPDRKVADITAFLGALTDKNRTSQPGKQ</sequence>
<keyword evidence="7 9" id="KW-0408">Iron</keyword>
<dbReference type="EMBL" id="AAOF01000010">
    <property type="protein sequence ID" value="EAR21331.1"/>
    <property type="molecule type" value="Genomic_DNA"/>
</dbReference>
<feature type="chain" id="PRO_5002666706" evidence="10">
    <location>
        <begin position="21"/>
        <end position="332"/>
    </location>
</feature>
<dbReference type="PROSITE" id="PS51007">
    <property type="entry name" value="CYTC"/>
    <property type="match status" value="2"/>
</dbReference>
<dbReference type="Gene3D" id="1.10.760.10">
    <property type="entry name" value="Cytochrome c-like domain"/>
    <property type="match status" value="2"/>
</dbReference>
<dbReference type="PIRSF" id="PIRSF000294">
    <property type="entry name" value="Cytochrome-c_peroxidase"/>
    <property type="match status" value="1"/>
</dbReference>
<dbReference type="Pfam" id="PF03150">
    <property type="entry name" value="CCP_MauG"/>
    <property type="match status" value="1"/>
</dbReference>
<evidence type="ECO:0000313" key="12">
    <source>
        <dbReference type="EMBL" id="EAR21331.1"/>
    </source>
</evidence>
<keyword evidence="5" id="KW-0574">Periplasm</keyword>
<keyword evidence="4 10" id="KW-0732">Signal</keyword>
<evidence type="ECO:0000256" key="4">
    <source>
        <dbReference type="ARBA" id="ARBA00022729"/>
    </source>
</evidence>
<dbReference type="Proteomes" id="UP000003374">
    <property type="component" value="Unassembled WGS sequence"/>
</dbReference>
<comment type="caution">
    <text evidence="12">The sequence shown here is derived from an EMBL/GenBank/DDBJ whole genome shotgun (WGS) entry which is preliminary data.</text>
</comment>
<protein>
    <submittedName>
        <fullName evidence="12">Cytochrome c peroxidase</fullName>
    </submittedName>
</protein>
<feature type="binding site" description="covalent" evidence="8">
    <location>
        <position position="222"/>
    </location>
    <ligand>
        <name>heme c</name>
        <dbReference type="ChEBI" id="CHEBI:61717"/>
        <label>2</label>
    </ligand>
</feature>
<feature type="domain" description="Cytochrome c" evidence="11">
    <location>
        <begin position="208"/>
        <end position="321"/>
    </location>
</feature>
<feature type="binding site" description="axial binding residue" evidence="9">
    <location>
        <position position="226"/>
    </location>
    <ligand>
        <name>heme c</name>
        <dbReference type="ChEBI" id="CHEBI:61717"/>
        <label>2</label>
    </ligand>
    <ligandPart>
        <name>Fe</name>
        <dbReference type="ChEBI" id="CHEBI:18248"/>
    </ligandPart>
</feature>
<evidence type="ECO:0000256" key="8">
    <source>
        <dbReference type="PIRSR" id="PIRSR000294-1"/>
    </source>
</evidence>
<evidence type="ECO:0000256" key="7">
    <source>
        <dbReference type="ARBA" id="ARBA00023004"/>
    </source>
</evidence>
<dbReference type="GO" id="GO:0046872">
    <property type="term" value="F:metal ion binding"/>
    <property type="evidence" value="ECO:0007669"/>
    <property type="project" value="UniProtKB-KW"/>
</dbReference>
<dbReference type="InterPro" id="IPR004852">
    <property type="entry name" value="Di-haem_cyt_c_peroxidsae"/>
</dbReference>
<feature type="binding site" description="covalent" evidence="8">
    <location>
        <position position="75"/>
    </location>
    <ligand>
        <name>heme c</name>
        <dbReference type="ChEBI" id="CHEBI:61717"/>
        <label>1</label>
    </ligand>
</feature>
<comment type="cofactor">
    <cofactor evidence="8">
        <name>heme</name>
        <dbReference type="ChEBI" id="CHEBI:30413"/>
    </cofactor>
    <text evidence="8">Binds 2 heme groups.</text>
</comment>
<evidence type="ECO:0000256" key="10">
    <source>
        <dbReference type="SAM" id="SignalP"/>
    </source>
</evidence>
<feature type="signal peptide" evidence="10">
    <location>
        <begin position="1"/>
        <end position="20"/>
    </location>
</feature>
<evidence type="ECO:0000256" key="6">
    <source>
        <dbReference type="ARBA" id="ARBA00023002"/>
    </source>
</evidence>
<comment type="subcellular location">
    <subcellularLocation>
        <location evidence="1">Periplasm</location>
    </subcellularLocation>
</comment>
<evidence type="ECO:0000256" key="5">
    <source>
        <dbReference type="ARBA" id="ARBA00022764"/>
    </source>
</evidence>
<dbReference type="InterPro" id="IPR036909">
    <property type="entry name" value="Cyt_c-like_dom_sf"/>
</dbReference>
<keyword evidence="13" id="KW-1185">Reference proteome</keyword>
<evidence type="ECO:0000313" key="13">
    <source>
        <dbReference type="Proteomes" id="UP000003374"/>
    </source>
</evidence>
<evidence type="ECO:0000256" key="2">
    <source>
        <dbReference type="ARBA" id="ARBA00022617"/>
    </source>
</evidence>
<comment type="PTM">
    <text evidence="8">Binds 2 heme groups per subunit.</text>
</comment>
<evidence type="ECO:0000259" key="11">
    <source>
        <dbReference type="PROSITE" id="PS51007"/>
    </source>
</evidence>
<dbReference type="HOGENOM" id="CLU_034652_1_1_6"/>
<keyword evidence="12" id="KW-0575">Peroxidase</keyword>
<dbReference type="InterPro" id="IPR026259">
    <property type="entry name" value="MauG/Cytc_peroxidase"/>
</dbReference>
<dbReference type="GO" id="GO:0020037">
    <property type="term" value="F:heme binding"/>
    <property type="evidence" value="ECO:0007669"/>
    <property type="project" value="InterPro"/>
</dbReference>
<dbReference type="InterPro" id="IPR051395">
    <property type="entry name" value="Cytochrome_c_Peroxidase/MauG"/>
</dbReference>
<keyword evidence="2 8" id="KW-0349">Heme</keyword>
<organism evidence="12 13">
    <name type="scientific">Nitrococcus mobilis Nb-231</name>
    <dbReference type="NCBI Taxonomy" id="314278"/>
    <lineage>
        <taxon>Bacteria</taxon>
        <taxon>Pseudomonadati</taxon>
        <taxon>Pseudomonadota</taxon>
        <taxon>Gammaproteobacteria</taxon>
        <taxon>Chromatiales</taxon>
        <taxon>Ectothiorhodospiraceae</taxon>
        <taxon>Nitrococcus</taxon>
    </lineage>
</organism>
<dbReference type="eggNOG" id="COG1858">
    <property type="taxonomic scope" value="Bacteria"/>
</dbReference>
<feature type="binding site" description="covalent" evidence="8">
    <location>
        <position position="72"/>
    </location>
    <ligand>
        <name>heme c</name>
        <dbReference type="ChEBI" id="CHEBI:61717"/>
        <label>1</label>
    </ligand>
</feature>
<name>A4BSR1_9GAMM</name>
<dbReference type="PANTHER" id="PTHR30600:SF7">
    <property type="entry name" value="CYTOCHROME C PEROXIDASE-RELATED"/>
    <property type="match status" value="1"/>
</dbReference>
<dbReference type="GO" id="GO:0042597">
    <property type="term" value="C:periplasmic space"/>
    <property type="evidence" value="ECO:0007669"/>
    <property type="project" value="UniProtKB-SubCell"/>
</dbReference>
<keyword evidence="3 9" id="KW-0479">Metal-binding</keyword>
<dbReference type="GO" id="GO:0009055">
    <property type="term" value="F:electron transfer activity"/>
    <property type="evidence" value="ECO:0007669"/>
    <property type="project" value="InterPro"/>
</dbReference>
<dbReference type="InterPro" id="IPR009056">
    <property type="entry name" value="Cyt_c-like_dom"/>
</dbReference>
<proteinExistence type="predicted"/>
<dbReference type="GO" id="GO:0004130">
    <property type="term" value="F:cytochrome-c peroxidase activity"/>
    <property type="evidence" value="ECO:0007669"/>
    <property type="project" value="TreeGrafter"/>
</dbReference>
<feature type="binding site" description="axial binding residue" evidence="9">
    <location>
        <position position="76"/>
    </location>
    <ligand>
        <name>heme c</name>
        <dbReference type="ChEBI" id="CHEBI:61717"/>
        <label>1</label>
    </ligand>
    <ligandPart>
        <name>Fe</name>
        <dbReference type="ChEBI" id="CHEBI:18248"/>
    </ligandPart>
</feature>
<evidence type="ECO:0000256" key="1">
    <source>
        <dbReference type="ARBA" id="ARBA00004418"/>
    </source>
</evidence>
<feature type="binding site" description="axial binding residue" evidence="9">
    <location>
        <position position="296"/>
    </location>
    <ligand>
        <name>heme c</name>
        <dbReference type="ChEBI" id="CHEBI:61717"/>
        <label>2</label>
    </ligand>
    <ligandPart>
        <name>Fe</name>
        <dbReference type="ChEBI" id="CHEBI:18248"/>
    </ligandPart>
</feature>
<accession>A4BSR1</accession>
<reference evidence="12 13" key="1">
    <citation type="submission" date="2006-02" db="EMBL/GenBank/DDBJ databases">
        <authorList>
            <person name="Waterbury J."/>
            <person name="Ferriera S."/>
            <person name="Johnson J."/>
            <person name="Kravitz S."/>
            <person name="Halpern A."/>
            <person name="Remington K."/>
            <person name="Beeson K."/>
            <person name="Tran B."/>
            <person name="Rogers Y.-H."/>
            <person name="Friedman R."/>
            <person name="Venter J.C."/>
        </authorList>
    </citation>
    <scope>NUCLEOTIDE SEQUENCE [LARGE SCALE GENOMIC DNA]</scope>
    <source>
        <strain evidence="12 13">Nb-231</strain>
    </source>
</reference>
<dbReference type="STRING" id="314278.NB231_08740"/>
<keyword evidence="6" id="KW-0560">Oxidoreductase</keyword>
<feature type="binding site" description="covalent" evidence="8">
    <location>
        <position position="225"/>
    </location>
    <ligand>
        <name>heme c</name>
        <dbReference type="ChEBI" id="CHEBI:61717"/>
        <label>2</label>
    </ligand>
</feature>
<evidence type="ECO:0000256" key="3">
    <source>
        <dbReference type="ARBA" id="ARBA00022723"/>
    </source>
</evidence>
<dbReference type="PANTHER" id="PTHR30600">
    <property type="entry name" value="CYTOCHROME C PEROXIDASE-RELATED"/>
    <property type="match status" value="1"/>
</dbReference>